<evidence type="ECO:0000256" key="1">
    <source>
        <dbReference type="SAM" id="SignalP"/>
    </source>
</evidence>
<feature type="signal peptide" evidence="1">
    <location>
        <begin position="1"/>
        <end position="19"/>
    </location>
</feature>
<keyword evidence="3" id="KW-1185">Reference proteome</keyword>
<evidence type="ECO:0000313" key="3">
    <source>
        <dbReference type="Proteomes" id="UP000613580"/>
    </source>
</evidence>
<proteinExistence type="predicted"/>
<comment type="caution">
    <text evidence="2">The sequence shown here is derived from an EMBL/GenBank/DDBJ whole genome shotgun (WGS) entry which is preliminary data.</text>
</comment>
<dbReference type="Proteomes" id="UP000613580">
    <property type="component" value="Unassembled WGS sequence"/>
</dbReference>
<evidence type="ECO:0000313" key="2">
    <source>
        <dbReference type="EMBL" id="KAF7289040.1"/>
    </source>
</evidence>
<feature type="chain" id="PRO_5034169183" evidence="1">
    <location>
        <begin position="20"/>
        <end position="576"/>
    </location>
</feature>
<protein>
    <submittedName>
        <fullName evidence="2">Uncharacterized protein</fullName>
    </submittedName>
</protein>
<accession>A0A8H6RWF6</accession>
<dbReference type="AlphaFoldDB" id="A0A8H6RWF6"/>
<sequence>MLGLIKFFVVSLFIFARVAEPPGHRIGASPVATLAGFYGRFLRDALNYRRVDVLEPSPPKYRLRFSAGILAREFDANTGSTRHASQGPAVATLDICSLDPLLALVNPAICLPTDAPSFPMYIVLDASDGVFHGPMPRLRPRFAATNNASIAFLREDIASELLVPIPSKIDRPRFPWRIQQLIDALPDPDSLHAGTLAIHLVVWLVLAVCLFHTVKRAWCVLVLLNRVVRGGLRAGLQGFAVVLGWPTTTPFGPRHSREQSGPGIAHGHDLEKLPTTKLAHRVKTGQIRRPRRPPAVANVNASTAVLRRALAPETRSALGELDWLLSVEWLEMDQSSRVRDHPEADELDDDQLAKHFRWLLQAEDDHEADAPRDVPYLDKKEQDDPTICPMHLPLPAVNLVEVLFLSGWTNVDGQLVRGDETAEEVVIAERQPLAIQLPPVDVVETLDLNEWNSAVTERAGDVQPLEETEHNRGAFGANFMSMTTVLTMIYKDWLWRQSQIEVNQTKPITESAMAHATVVRMLSILRPTYNLRKIFIHGHDLPPLCAVHARTNSALSLGPGVCTSSAHASRHHYSWP</sequence>
<reference evidence="2" key="1">
    <citation type="submission" date="2020-05" db="EMBL/GenBank/DDBJ databases">
        <title>Mycena genomes resolve the evolution of fungal bioluminescence.</title>
        <authorList>
            <person name="Tsai I.J."/>
        </authorList>
    </citation>
    <scope>NUCLEOTIDE SEQUENCE</scope>
    <source>
        <strain evidence="2">110903Hualien_Pintung</strain>
    </source>
</reference>
<keyword evidence="1" id="KW-0732">Signal</keyword>
<organism evidence="2 3">
    <name type="scientific">Mycena chlorophos</name>
    <name type="common">Agaric fungus</name>
    <name type="synonym">Agaricus chlorophos</name>
    <dbReference type="NCBI Taxonomy" id="658473"/>
    <lineage>
        <taxon>Eukaryota</taxon>
        <taxon>Fungi</taxon>
        <taxon>Dikarya</taxon>
        <taxon>Basidiomycota</taxon>
        <taxon>Agaricomycotina</taxon>
        <taxon>Agaricomycetes</taxon>
        <taxon>Agaricomycetidae</taxon>
        <taxon>Agaricales</taxon>
        <taxon>Marasmiineae</taxon>
        <taxon>Mycenaceae</taxon>
        <taxon>Mycena</taxon>
    </lineage>
</organism>
<dbReference type="EMBL" id="JACAZE010000030">
    <property type="protein sequence ID" value="KAF7289040.1"/>
    <property type="molecule type" value="Genomic_DNA"/>
</dbReference>
<gene>
    <name evidence="2" type="ORF">HMN09_01352100</name>
</gene>
<name>A0A8H6RWF6_MYCCL</name>